<keyword evidence="4" id="KW-0281">Fimbrium</keyword>
<reference evidence="7" key="2">
    <citation type="submission" date="2023-03" db="EMBL/GenBank/DDBJ databases">
        <title>identification of new KPC variant in Klebsiella huaxiensis from the Hospital Sewage Samples in China.</title>
        <authorList>
            <person name="Wu Y."/>
        </authorList>
    </citation>
    <scope>NUCLEOTIDE SEQUENCE</scope>
    <source>
        <strain evidence="7">ZR-9</strain>
    </source>
</reference>
<sequence length="190" mass="18396">MKMNRVLMAALASSALLSASAMAADGTITFNGQVTASACTTVAGAAIIGGTASNNATIGLPNVTATSLSAAAGTYAGHTPFTIELSGCQATAALNNVRALFTTTTSPVGDSNIMGNTAVGGAGDVGIAILSGGTQVDLNGGPSVAPGVALPPSGTPGAVSLQYTAAYKSLSTSVTTGPVQGITDYVISYY</sequence>
<dbReference type="InterPro" id="IPR008966">
    <property type="entry name" value="Adhesion_dom_sf"/>
</dbReference>
<evidence type="ECO:0000313" key="7">
    <source>
        <dbReference type="EMBL" id="MDG1641883.1"/>
    </source>
</evidence>
<dbReference type="EMBL" id="CABGGW010000001">
    <property type="protein sequence ID" value="VUS23280.1"/>
    <property type="molecule type" value="Genomic_DNA"/>
</dbReference>
<evidence type="ECO:0000313" key="9">
    <source>
        <dbReference type="Proteomes" id="UP000317374"/>
    </source>
</evidence>
<comment type="similarity">
    <text evidence="2">Belongs to the fimbrial protein family.</text>
</comment>
<dbReference type="PANTHER" id="PTHR33420:SF3">
    <property type="entry name" value="FIMBRIAL SUBUNIT ELFA"/>
    <property type="match status" value="1"/>
</dbReference>
<dbReference type="PANTHER" id="PTHR33420">
    <property type="entry name" value="FIMBRIAL SUBUNIT ELFA-RELATED"/>
    <property type="match status" value="1"/>
</dbReference>
<evidence type="ECO:0000259" key="6">
    <source>
        <dbReference type="Pfam" id="PF00419"/>
    </source>
</evidence>
<evidence type="ECO:0000256" key="3">
    <source>
        <dbReference type="ARBA" id="ARBA00022729"/>
    </source>
</evidence>
<feature type="chain" id="PRO_5022884874" evidence="5">
    <location>
        <begin position="24"/>
        <end position="190"/>
    </location>
</feature>
<dbReference type="GO" id="GO:0009289">
    <property type="term" value="C:pilus"/>
    <property type="evidence" value="ECO:0007669"/>
    <property type="project" value="UniProtKB-SubCell"/>
</dbReference>
<evidence type="ECO:0000256" key="1">
    <source>
        <dbReference type="ARBA" id="ARBA00004561"/>
    </source>
</evidence>
<dbReference type="Proteomes" id="UP000317374">
    <property type="component" value="Unassembled WGS sequence"/>
</dbReference>
<dbReference type="SUPFAM" id="SSF49401">
    <property type="entry name" value="Bacterial adhesins"/>
    <property type="match status" value="1"/>
</dbReference>
<dbReference type="Pfam" id="PF00419">
    <property type="entry name" value="Fimbrial"/>
    <property type="match status" value="1"/>
</dbReference>
<dbReference type="RefSeq" id="WP_112215392.1">
    <property type="nucleotide sequence ID" value="NZ_CABGGQ010000064.1"/>
</dbReference>
<comment type="subcellular location">
    <subcellularLocation>
        <location evidence="1">Fimbrium</location>
    </subcellularLocation>
</comment>
<protein>
    <submittedName>
        <fullName evidence="8">Laminin-binding fimbrial subunit ElfA</fullName>
    </submittedName>
</protein>
<organism evidence="8 9">
    <name type="scientific">Klebsiella huaxiensis</name>
    <dbReference type="NCBI Taxonomy" id="2153354"/>
    <lineage>
        <taxon>Bacteria</taxon>
        <taxon>Pseudomonadati</taxon>
        <taxon>Pseudomonadota</taxon>
        <taxon>Gammaproteobacteria</taxon>
        <taxon>Enterobacterales</taxon>
        <taxon>Enterobacteriaceae</taxon>
        <taxon>Klebsiella/Raoultella group</taxon>
        <taxon>Klebsiella</taxon>
    </lineage>
</organism>
<keyword evidence="3 5" id="KW-0732">Signal</keyword>
<dbReference type="GO" id="GO:0043709">
    <property type="term" value="P:cell adhesion involved in single-species biofilm formation"/>
    <property type="evidence" value="ECO:0007669"/>
    <property type="project" value="TreeGrafter"/>
</dbReference>
<evidence type="ECO:0000256" key="2">
    <source>
        <dbReference type="ARBA" id="ARBA00006671"/>
    </source>
</evidence>
<evidence type="ECO:0000256" key="4">
    <source>
        <dbReference type="ARBA" id="ARBA00023263"/>
    </source>
</evidence>
<feature type="signal peptide" evidence="5">
    <location>
        <begin position="1"/>
        <end position="23"/>
    </location>
</feature>
<dbReference type="AlphaFoldDB" id="A0A564GPZ9"/>
<dbReference type="EMBL" id="JAPQEX020000001">
    <property type="protein sequence ID" value="MDG1641883.1"/>
    <property type="molecule type" value="Genomic_DNA"/>
</dbReference>
<dbReference type="InterPro" id="IPR000259">
    <property type="entry name" value="Adhesion_dom_fimbrial"/>
</dbReference>
<feature type="domain" description="Fimbrial-type adhesion" evidence="6">
    <location>
        <begin position="28"/>
        <end position="189"/>
    </location>
</feature>
<evidence type="ECO:0000313" key="8">
    <source>
        <dbReference type="EMBL" id="VUS23280.1"/>
    </source>
</evidence>
<gene>
    <name evidence="8" type="primary">elfA</name>
    <name evidence="7" type="ORF">OXR69_008370</name>
    <name evidence="8" type="ORF">SB6422_00398</name>
</gene>
<evidence type="ECO:0000256" key="5">
    <source>
        <dbReference type="SAM" id="SignalP"/>
    </source>
</evidence>
<dbReference type="Gene3D" id="2.60.40.1090">
    <property type="entry name" value="Fimbrial-type adhesion domain"/>
    <property type="match status" value="1"/>
</dbReference>
<accession>A0A564GPZ9</accession>
<proteinExistence type="inferred from homology"/>
<reference evidence="8 9" key="1">
    <citation type="submission" date="2019-07" db="EMBL/GenBank/DDBJ databases">
        <authorList>
            <person name="Brisse S."/>
            <person name="Rodrigues C."/>
            <person name="Thorpe H."/>
        </authorList>
    </citation>
    <scope>NUCLEOTIDE SEQUENCE [LARGE SCALE GENOMIC DNA]</scope>
    <source>
        <strain evidence="8">SB6422</strain>
    </source>
</reference>
<name>A0A564GPZ9_9ENTR</name>
<dbReference type="OrthoDB" id="5906040at2"/>
<dbReference type="InterPro" id="IPR036937">
    <property type="entry name" value="Adhesion_dom_fimbrial_sf"/>
</dbReference>
<evidence type="ECO:0000313" key="10">
    <source>
        <dbReference type="Proteomes" id="UP001075001"/>
    </source>
</evidence>
<dbReference type="Proteomes" id="UP001075001">
    <property type="component" value="Unassembled WGS sequence"/>
</dbReference>
<keyword evidence="10" id="KW-1185">Reference proteome</keyword>
<dbReference type="InterPro" id="IPR050263">
    <property type="entry name" value="Bact_Fimbrial_Adh_Pro"/>
</dbReference>